<feature type="transmembrane region" description="Helical" evidence="18">
    <location>
        <begin position="467"/>
        <end position="489"/>
    </location>
</feature>
<comment type="similarity">
    <text evidence="16">Belongs to the adenylyl cyclase class-4/guanylyl cyclase family.</text>
</comment>
<keyword evidence="11 18" id="KW-1133">Transmembrane helix</keyword>
<dbReference type="Gene3D" id="3.30.70.1230">
    <property type="entry name" value="Nucleotide cyclase"/>
    <property type="match status" value="2"/>
</dbReference>
<keyword evidence="6" id="KW-0479">Metal-binding</keyword>
<feature type="compositionally biased region" description="Polar residues" evidence="17">
    <location>
        <begin position="1831"/>
        <end position="1843"/>
    </location>
</feature>
<dbReference type="Pfam" id="PF00211">
    <property type="entry name" value="Guanylate_cyc"/>
    <property type="match status" value="2"/>
</dbReference>
<feature type="domain" description="Guanylate cyclase" evidence="19">
    <location>
        <begin position="741"/>
        <end position="886"/>
    </location>
</feature>
<feature type="transmembrane region" description="Helical" evidence="18">
    <location>
        <begin position="531"/>
        <end position="549"/>
    </location>
</feature>
<evidence type="ECO:0000256" key="11">
    <source>
        <dbReference type="ARBA" id="ARBA00022989"/>
    </source>
</evidence>
<keyword evidence="13 18" id="KW-0472">Membrane</keyword>
<feature type="region of interest" description="Disordered" evidence="17">
    <location>
        <begin position="1217"/>
        <end position="1270"/>
    </location>
</feature>
<keyword evidence="9" id="KW-0067">ATP-binding</keyword>
<sequence>MLPLRTWVAALFGVSLPAVHMAVAGALARELFPNLAWQQLTANMIVFLCVNVVGIFMHNLMEHAQRKAFLDTRNCIAARLEMEDENEKLERLLLSVLPQHVAMEMKADIISPVEGQFHKIYIQKHENVSILFADIVGFTVLASQCTAQELVRLLNELFGRFDQLANDNHCLRIKILGDCYYCVSGLPEPRSDHAHCCVEMGLDMIDAIASVVEATDVQLNMRVGIHSGRVLCGVLGLRKWQYDVWSNDVTLANHMEAGGEPGRVHVTQATLDYLGGEYEVEAGHGGTRNQYLRDNSVTTYFIVPPARRRKVRSVMGAAQRRKLSFKNVSSVVVQLLHSIKYSMEVPFSNIAVAPGDHKANAARKVLDLQRALHADPSTTGGRPFGGTEALDLRDIASKNKVTEKFKRPFKKRHSSVYHQPSNRVNKYLAQAIDARSVDREKSTHVNLATLCFKDREKENQYHEDADVGFSSSLACSLVLLLLLGGLQAVVLPQTIILLLLFLTAFVWVAVVLMLLLAVRLRWILWDISQSFTLRLAITVFTIVLLYTVAQVNVFTCRADALQPCRLGATANVTLDGAGVGQDHRACPLPQYVVLSCTLGYLAVAVFLRLPILVKGILLVAMATVYILLIEVSHRSLFDCYDERVGSVVPQHALAVVYILMFLLAVIIHGRQVEWTARLDFLWQIQANEEKREMDALQHSNKRILFNLLPAHVATHFLDNQFRSNMNTLSQDLYHQSYSRVGVVFATVTNYHEFYTELDGNNQGVECLRLLNEIIADFDELLGEERFKAIDKIKTVGSTYMAAVGLMPDLRILDDDDDASAGYYLSTLVEFVFAMREKLVNINENSYNNFMLRVGINIGPVVAGVIGARKPQYDIWGNTVNVASRMDSTGLPNHIQVTEEVYQVLKNYPYEFQCRGKVKVKGKGDMTTYFLTDRKQPGTVRVDDLPSLRTGPSLGNMYGGVATPLALVHQMHQGASGDSGSRAGKPPSHRVGGNASEGYSMRSAPRLPPLRESGSGCGPGAGGECEPLLPPSAGAPHKIVPRQGKKSRNNNLDDDSNLPPPPLPPHNKNFQQSGTSSTKVSQRSAEVAKYAPPWPRGASGNGDGGIVVRHGPVTNGSGGVSGAMVRAANPPHPTRDSNGAELKPYLKPLPKPPTKDLSAGRHRGRTVIPPPPPPHHQFRYRMEEPAARAKLRNNPLQRHYSDESLQGASSFGLYFSSPHQQQHRIHSSADEISSLNHSPSISSSDESYSRTTDADASPSPSPPLHAEVSVQQWLYPSDIQVDPSSSLENSPRASVDYIPGQCFLPSSSAVVGGNHNNNPVSGKIPSAPPLHDIPLTQNLSSSRSFSPSSHHQGSKSSRNNSSNNGGSSTSKRDWSLSPGRHRLDNGSSTSNSRRSNKSSVATNTDNLPPATLLALAATTNTMDSSACCSPLPSAADGQESYRGDSCGSFEYIGHRGQRYPVRDKVVPHNVLQSSGSSGQAVRSAVKSAKQVHSLDKKLSALSNSKSDSASVQRDENFFCKNIASHLRQSPIVENSDIKESMTGFTDDVDDDDDNVSHITSASEKSSKKDGSSQTDRKDVGHKIARHHSASSGGAKKGDSHSPISSVPPNSGKFPSVPPISKYHHSGADIVNKIPNFEREIQKLLEDQNLLKNIPPKPEKSHQNKEIISLEELKNVNQVLAELGQSSYLERDAMVLGRYVINQADVSICNNNNLSGQPPREQVGLAAIQELARRQQDELNNITDSNDNACSCRVDCKFEDERMPTKRTSSKEGSLKRGRNIIPMTESEINQESQKIQRHVPVSVSPIQTGCKYPLAAPGDNFSSCSQLVSKDNNQGVHRCSSSRSQSKDTSEYENLESDTHDEDCKKESDVSSFEREEKRIAEEVQRQEAEVKRILEVSAATSAGAGEASQSEWSEDDDDEGGAASEPLLADRESTGYTTDDPALENVSMLNETGLTDAEGALSDVNSVFNDLGHDADMDDNTSMSSRASSRIFDSDAMMSLDSLSVLYDSEYDNCYRTDEDVNTADTVPDLDRIDYFSAVTTDTDINLANIRSMSESITRNFGQPRSETDPDSDV</sequence>
<feature type="compositionally biased region" description="Low complexity" evidence="17">
    <location>
        <begin position="1339"/>
        <end position="1368"/>
    </location>
</feature>
<dbReference type="SUPFAM" id="SSF55073">
    <property type="entry name" value="Nucleotide cyclase"/>
    <property type="match status" value="2"/>
</dbReference>
<keyword evidence="10" id="KW-0460">Magnesium</keyword>
<evidence type="ECO:0000256" key="4">
    <source>
        <dbReference type="ARBA" id="ARBA00012201"/>
    </source>
</evidence>
<evidence type="ECO:0000256" key="1">
    <source>
        <dbReference type="ARBA" id="ARBA00001593"/>
    </source>
</evidence>
<dbReference type="SMART" id="SM00044">
    <property type="entry name" value="CYCc"/>
    <property type="match status" value="2"/>
</dbReference>
<dbReference type="PROSITE" id="PS00452">
    <property type="entry name" value="GUANYLATE_CYCLASE_1"/>
    <property type="match status" value="2"/>
</dbReference>
<feature type="transmembrane region" description="Helical" evidence="18">
    <location>
        <begin position="495"/>
        <end position="519"/>
    </location>
</feature>
<keyword evidence="8" id="KW-0547">Nucleotide-binding</keyword>
<dbReference type="EMBL" id="MW962447">
    <property type="protein sequence ID" value="QVD39213.1"/>
    <property type="molecule type" value="mRNA"/>
</dbReference>
<dbReference type="FunFam" id="3.30.70.1230:FF:000002">
    <property type="entry name" value="Adenylate cyclase"/>
    <property type="match status" value="1"/>
</dbReference>
<feature type="region of interest" description="Disordered" evidence="17">
    <location>
        <begin position="971"/>
        <end position="1177"/>
    </location>
</feature>
<evidence type="ECO:0000256" key="17">
    <source>
        <dbReference type="SAM" id="MobiDB-lite"/>
    </source>
</evidence>
<feature type="transmembrane region" description="Helical" evidence="18">
    <location>
        <begin position="648"/>
        <end position="667"/>
    </location>
</feature>
<feature type="compositionally biased region" description="Polar residues" evidence="17">
    <location>
        <begin position="1304"/>
        <end position="1319"/>
    </location>
</feature>
<evidence type="ECO:0000256" key="14">
    <source>
        <dbReference type="ARBA" id="ARBA00023180"/>
    </source>
</evidence>
<feature type="compositionally biased region" description="Low complexity" evidence="17">
    <location>
        <begin position="1386"/>
        <end position="1398"/>
    </location>
</feature>
<accession>A0A8E5JSR1</accession>
<comment type="subcellular location">
    <subcellularLocation>
        <location evidence="3">Membrane</location>
        <topology evidence="3">Multi-pass membrane protein</topology>
    </subcellularLocation>
</comment>
<organism evidence="20">
    <name type="scientific">Schistocerca gregaria</name>
    <name type="common">Desert locust</name>
    <name type="synonym">Gryllus gregarius</name>
    <dbReference type="NCBI Taxonomy" id="7010"/>
    <lineage>
        <taxon>Eukaryota</taxon>
        <taxon>Metazoa</taxon>
        <taxon>Ecdysozoa</taxon>
        <taxon>Arthropoda</taxon>
        <taxon>Hexapoda</taxon>
        <taxon>Insecta</taxon>
        <taxon>Pterygota</taxon>
        <taxon>Neoptera</taxon>
        <taxon>Polyneoptera</taxon>
        <taxon>Orthoptera</taxon>
        <taxon>Caelifera</taxon>
        <taxon>Acrididea</taxon>
        <taxon>Acridomorpha</taxon>
        <taxon>Acridoidea</taxon>
        <taxon>Acrididae</taxon>
        <taxon>Cyrtacanthacridinae</taxon>
        <taxon>Schistocerca</taxon>
    </lineage>
</organism>
<name>A0A8E5JSR1_SCHGR</name>
<feature type="compositionally biased region" description="Polar residues" evidence="17">
    <location>
        <begin position="1069"/>
        <end position="1083"/>
    </location>
</feature>
<evidence type="ECO:0000259" key="19">
    <source>
        <dbReference type="PROSITE" id="PS50125"/>
    </source>
</evidence>
<feature type="compositionally biased region" description="Low complexity" evidence="17">
    <location>
        <begin position="1232"/>
        <end position="1245"/>
    </location>
</feature>
<dbReference type="GO" id="GO:0046872">
    <property type="term" value="F:metal ion binding"/>
    <property type="evidence" value="ECO:0007669"/>
    <property type="project" value="UniProtKB-KW"/>
</dbReference>
<evidence type="ECO:0000256" key="8">
    <source>
        <dbReference type="ARBA" id="ARBA00022741"/>
    </source>
</evidence>
<keyword evidence="12" id="KW-0115">cAMP biosynthesis</keyword>
<dbReference type="EC" id="4.6.1.1" evidence="4"/>
<keyword evidence="15 16" id="KW-0456">Lyase</keyword>
<dbReference type="GO" id="GO:0004016">
    <property type="term" value="F:adenylate cyclase activity"/>
    <property type="evidence" value="ECO:0007669"/>
    <property type="project" value="UniProtKB-EC"/>
</dbReference>
<reference evidence="20" key="1">
    <citation type="journal article" date="2021" name="J. Neurophysiol.">
        <title>Gene transcription changes in a locust model of noise-induced deafness.</title>
        <authorList>
            <person name="French A.S."/>
            <person name="Warren B."/>
        </authorList>
    </citation>
    <scope>NUCLEOTIDE SEQUENCE</scope>
</reference>
<evidence type="ECO:0000256" key="2">
    <source>
        <dbReference type="ARBA" id="ARBA00001946"/>
    </source>
</evidence>
<dbReference type="InterPro" id="IPR009398">
    <property type="entry name" value="Adcy_conserved_dom"/>
</dbReference>
<dbReference type="PANTHER" id="PTHR45627">
    <property type="entry name" value="ADENYLATE CYCLASE TYPE 1"/>
    <property type="match status" value="1"/>
</dbReference>
<keyword evidence="7" id="KW-0677">Repeat</keyword>
<dbReference type="InterPro" id="IPR032628">
    <property type="entry name" value="AC_N"/>
</dbReference>
<dbReference type="GO" id="GO:0007189">
    <property type="term" value="P:adenylate cyclase-activating G protein-coupled receptor signaling pathway"/>
    <property type="evidence" value="ECO:0007669"/>
    <property type="project" value="TreeGrafter"/>
</dbReference>
<evidence type="ECO:0000256" key="5">
    <source>
        <dbReference type="ARBA" id="ARBA00022692"/>
    </source>
</evidence>
<proteinExistence type="evidence at transcript level"/>
<feature type="region of interest" description="Disordered" evidence="17">
    <location>
        <begin position="1831"/>
        <end position="1885"/>
    </location>
</feature>
<comment type="cofactor">
    <cofactor evidence="2">
        <name>Mg(2+)</name>
        <dbReference type="ChEBI" id="CHEBI:18420"/>
    </cofactor>
</comment>
<keyword evidence="14" id="KW-0325">Glycoprotein</keyword>
<evidence type="ECO:0000256" key="10">
    <source>
        <dbReference type="ARBA" id="ARBA00022842"/>
    </source>
</evidence>
<feature type="compositionally biased region" description="Low complexity" evidence="17">
    <location>
        <begin position="1900"/>
        <end position="1911"/>
    </location>
</feature>
<dbReference type="InterPro" id="IPR029787">
    <property type="entry name" value="Nucleotide_cyclase"/>
</dbReference>
<dbReference type="Pfam" id="PF16214">
    <property type="entry name" value="AC_N"/>
    <property type="match status" value="1"/>
</dbReference>
<feature type="compositionally biased region" description="Basic and acidic residues" evidence="17">
    <location>
        <begin position="1563"/>
        <end position="1580"/>
    </location>
</feature>
<feature type="region of interest" description="Disordered" evidence="17">
    <location>
        <begin position="1529"/>
        <end position="1619"/>
    </location>
</feature>
<feature type="compositionally biased region" description="Basic and acidic residues" evidence="17">
    <location>
        <begin position="1861"/>
        <end position="1885"/>
    </location>
</feature>
<comment type="catalytic activity">
    <reaction evidence="1">
        <text>ATP = 3',5'-cyclic AMP + diphosphate</text>
        <dbReference type="Rhea" id="RHEA:15389"/>
        <dbReference type="ChEBI" id="CHEBI:30616"/>
        <dbReference type="ChEBI" id="CHEBI:33019"/>
        <dbReference type="ChEBI" id="CHEBI:58165"/>
        <dbReference type="EC" id="4.6.1.1"/>
    </reaction>
</comment>
<dbReference type="GO" id="GO:0006171">
    <property type="term" value="P:cAMP biosynthetic process"/>
    <property type="evidence" value="ECO:0007669"/>
    <property type="project" value="UniProtKB-KW"/>
</dbReference>
<evidence type="ECO:0000256" key="13">
    <source>
        <dbReference type="ARBA" id="ARBA00023136"/>
    </source>
</evidence>
<evidence type="ECO:0000256" key="6">
    <source>
        <dbReference type="ARBA" id="ARBA00022723"/>
    </source>
</evidence>
<feature type="region of interest" description="Disordered" evidence="17">
    <location>
        <begin position="1279"/>
        <end position="1298"/>
    </location>
</feature>
<feature type="region of interest" description="Disordered" evidence="17">
    <location>
        <begin position="1900"/>
        <end position="1943"/>
    </location>
</feature>
<evidence type="ECO:0000256" key="9">
    <source>
        <dbReference type="ARBA" id="ARBA00022840"/>
    </source>
</evidence>
<evidence type="ECO:0000313" key="20">
    <source>
        <dbReference type="EMBL" id="QVD39213.1"/>
    </source>
</evidence>
<feature type="transmembrane region" description="Helical" evidence="18">
    <location>
        <begin position="44"/>
        <end position="61"/>
    </location>
</feature>
<dbReference type="GO" id="GO:0035556">
    <property type="term" value="P:intracellular signal transduction"/>
    <property type="evidence" value="ECO:0007669"/>
    <property type="project" value="InterPro"/>
</dbReference>
<evidence type="ECO:0000256" key="15">
    <source>
        <dbReference type="ARBA" id="ARBA00023239"/>
    </source>
</evidence>
<evidence type="ECO:0000256" key="12">
    <source>
        <dbReference type="ARBA" id="ARBA00022998"/>
    </source>
</evidence>
<dbReference type="Pfam" id="PF06327">
    <property type="entry name" value="Adcy_cons_dom"/>
    <property type="match status" value="1"/>
</dbReference>
<feature type="compositionally biased region" description="Basic residues" evidence="17">
    <location>
        <begin position="1038"/>
        <end position="1047"/>
    </location>
</feature>
<protein>
    <recommendedName>
        <fullName evidence="4">adenylate cyclase</fullName>
        <ecNumber evidence="4">4.6.1.1</ecNumber>
    </recommendedName>
</protein>
<feature type="region of interest" description="Disordered" evidence="17">
    <location>
        <begin position="1304"/>
        <end position="1405"/>
    </location>
</feature>
<keyword evidence="5 18" id="KW-0812">Transmembrane</keyword>
<evidence type="ECO:0000256" key="16">
    <source>
        <dbReference type="RuleBase" id="RU000405"/>
    </source>
</evidence>
<dbReference type="InterPro" id="IPR001054">
    <property type="entry name" value="A/G_cyclase"/>
</dbReference>
<feature type="domain" description="Guanylate cyclase" evidence="19">
    <location>
        <begin position="129"/>
        <end position="256"/>
    </location>
</feature>
<dbReference type="GO" id="GO:0005524">
    <property type="term" value="F:ATP binding"/>
    <property type="evidence" value="ECO:0007669"/>
    <property type="project" value="UniProtKB-KW"/>
</dbReference>
<dbReference type="PROSITE" id="PS50125">
    <property type="entry name" value="GUANYLATE_CYCLASE_2"/>
    <property type="match status" value="2"/>
</dbReference>
<feature type="transmembrane region" description="Helical" evidence="18">
    <location>
        <begin position="616"/>
        <end position="636"/>
    </location>
</feature>
<dbReference type="InterPro" id="IPR018297">
    <property type="entry name" value="A/G_cyclase_CS"/>
</dbReference>
<dbReference type="FunFam" id="3.30.70.1230:FF:000001">
    <property type="entry name" value="Adenylate cyclase"/>
    <property type="match status" value="1"/>
</dbReference>
<evidence type="ECO:0000256" key="7">
    <source>
        <dbReference type="ARBA" id="ARBA00022737"/>
    </source>
</evidence>
<evidence type="ECO:0000256" key="18">
    <source>
        <dbReference type="SAM" id="Phobius"/>
    </source>
</evidence>
<dbReference type="PANTHER" id="PTHR45627:SF26">
    <property type="entry name" value="ADENYLATE CYCLASE TYPE 1"/>
    <property type="match status" value="1"/>
</dbReference>
<dbReference type="GO" id="GO:0005886">
    <property type="term" value="C:plasma membrane"/>
    <property type="evidence" value="ECO:0007669"/>
    <property type="project" value="InterPro"/>
</dbReference>
<dbReference type="OrthoDB" id="2107370at2759"/>
<dbReference type="CDD" id="cd07302">
    <property type="entry name" value="CHD"/>
    <property type="match status" value="2"/>
</dbReference>
<feature type="compositionally biased region" description="Acidic residues" evidence="17">
    <location>
        <begin position="1850"/>
        <end position="1860"/>
    </location>
</feature>
<feature type="compositionally biased region" description="Polar residues" evidence="17">
    <location>
        <begin position="1281"/>
        <end position="1291"/>
    </location>
</feature>
<evidence type="ECO:0000256" key="3">
    <source>
        <dbReference type="ARBA" id="ARBA00004141"/>
    </source>
</evidence>